<feature type="region of interest" description="Disordered" evidence="1">
    <location>
        <begin position="1"/>
        <end position="39"/>
    </location>
</feature>
<accession>A0A8G2MR16</accession>
<proteinExistence type="predicted"/>
<evidence type="ECO:0000256" key="1">
    <source>
        <dbReference type="SAM" id="MobiDB-lite"/>
    </source>
</evidence>
<organism evidence="2 3">
    <name type="scientific">Rhizobium leguminosarum bv. viciae</name>
    <dbReference type="NCBI Taxonomy" id="387"/>
    <lineage>
        <taxon>Bacteria</taxon>
        <taxon>Pseudomonadati</taxon>
        <taxon>Pseudomonadota</taxon>
        <taxon>Alphaproteobacteria</taxon>
        <taxon>Hyphomicrobiales</taxon>
        <taxon>Rhizobiaceae</taxon>
        <taxon>Rhizobium/Agrobacterium group</taxon>
        <taxon>Rhizobium</taxon>
    </lineage>
</organism>
<comment type="caution">
    <text evidence="2">The sequence shown here is derived from an EMBL/GenBank/DDBJ whole genome shotgun (WGS) entry which is preliminary data.</text>
</comment>
<feature type="compositionally biased region" description="Basic and acidic residues" evidence="1">
    <location>
        <begin position="26"/>
        <end position="39"/>
    </location>
</feature>
<gene>
    <name evidence="2" type="ORF">E0H31_22745</name>
</gene>
<dbReference type="EMBL" id="SJLU01000012">
    <property type="protein sequence ID" value="TBX89657.1"/>
    <property type="molecule type" value="Genomic_DNA"/>
</dbReference>
<name>A0A8G2MR16_RHILV</name>
<sequence>MRRSPRRGSKSEARSSSSIASTCCGRHAEPTKRDRQSVVIDQRECADPPAGSEHGWQLRALARELGIATEGPTQ</sequence>
<protein>
    <submittedName>
        <fullName evidence="2">Uncharacterized protein</fullName>
    </submittedName>
</protein>
<evidence type="ECO:0000313" key="3">
    <source>
        <dbReference type="Proteomes" id="UP000291866"/>
    </source>
</evidence>
<reference evidence="2 3" key="1">
    <citation type="submission" date="2019-02" db="EMBL/GenBank/DDBJ databases">
        <title>The competitiveness to form nodules shapes the capacities of Rhizobium leguminosarum sv viciae communities to promote symbiosis with specific hosts.</title>
        <authorList>
            <person name="Boivin S."/>
            <person name="Lepetit M."/>
        </authorList>
    </citation>
    <scope>NUCLEOTIDE SEQUENCE [LARGE SCALE GENOMIC DNA]</scope>
    <source>
        <strain evidence="2 3">SPF4F3</strain>
    </source>
</reference>
<evidence type="ECO:0000313" key="2">
    <source>
        <dbReference type="EMBL" id="TBX89657.1"/>
    </source>
</evidence>
<dbReference type="Proteomes" id="UP000291866">
    <property type="component" value="Unassembled WGS sequence"/>
</dbReference>
<dbReference type="AlphaFoldDB" id="A0A8G2MR16"/>